<dbReference type="GeneID" id="89992679"/>
<reference evidence="1 2" key="1">
    <citation type="submission" date="2024-01" db="EMBL/GenBank/DDBJ databases">
        <title>Comparative genomics of Cryptococcus and Kwoniella reveals pathogenesis evolution and contrasting modes of karyotype evolution via chromosome fusion or intercentromeric recombination.</title>
        <authorList>
            <person name="Coelho M.A."/>
            <person name="David-Palma M."/>
            <person name="Shea T."/>
            <person name="Bowers K."/>
            <person name="McGinley-Smith S."/>
            <person name="Mohammad A.W."/>
            <person name="Gnirke A."/>
            <person name="Yurkov A.M."/>
            <person name="Nowrousian M."/>
            <person name="Sun S."/>
            <person name="Cuomo C.A."/>
            <person name="Heitman J."/>
        </authorList>
    </citation>
    <scope>NUCLEOTIDE SEQUENCE [LARGE SCALE GENOMIC DNA]</scope>
    <source>
        <strain evidence="1 2">7685027</strain>
    </source>
</reference>
<name>A0ABZ2B4K4_9TREE</name>
<gene>
    <name evidence="1" type="ORF">IAS62_005910</name>
</gene>
<evidence type="ECO:0000313" key="2">
    <source>
        <dbReference type="Proteomes" id="UP001432216"/>
    </source>
</evidence>
<keyword evidence="2" id="KW-1185">Reference proteome</keyword>
<organism evidence="1 2">
    <name type="scientific">Cryptococcus decagattii</name>
    <dbReference type="NCBI Taxonomy" id="1859122"/>
    <lineage>
        <taxon>Eukaryota</taxon>
        <taxon>Fungi</taxon>
        <taxon>Dikarya</taxon>
        <taxon>Basidiomycota</taxon>
        <taxon>Agaricomycotina</taxon>
        <taxon>Tremellomycetes</taxon>
        <taxon>Tremellales</taxon>
        <taxon>Cryptococcaceae</taxon>
        <taxon>Cryptococcus</taxon>
        <taxon>Cryptococcus gattii species complex</taxon>
    </lineage>
</organism>
<sequence length="81" mass="9364">MQGYNNIRTLKHQRIFSIVAALISHYYLQFKAPSIKNVHDVDWSSAGPPSLHMTDILLYLQQHIDHAVRWAQEWCKSSNSG</sequence>
<evidence type="ECO:0000313" key="1">
    <source>
        <dbReference type="EMBL" id="WVO24542.1"/>
    </source>
</evidence>
<dbReference type="Proteomes" id="UP001432216">
    <property type="component" value="Chromosome 11"/>
</dbReference>
<dbReference type="EMBL" id="CP143816">
    <property type="protein sequence ID" value="WVO24542.1"/>
    <property type="molecule type" value="Genomic_DNA"/>
</dbReference>
<dbReference type="RefSeq" id="XP_064723781.1">
    <property type="nucleotide sequence ID" value="XM_064867709.1"/>
</dbReference>
<protein>
    <submittedName>
        <fullName evidence="1">Uncharacterized protein</fullName>
    </submittedName>
</protein>
<accession>A0ABZ2B4K4</accession>
<proteinExistence type="predicted"/>